<proteinExistence type="predicted"/>
<evidence type="ECO:0000313" key="1">
    <source>
        <dbReference type="EMBL" id="MFC6259838.1"/>
    </source>
</evidence>
<dbReference type="RefSeq" id="WP_125685481.1">
    <property type="nucleotide sequence ID" value="NZ_JBHSSI010000022.1"/>
</dbReference>
<accession>A0ABW1TGD7</accession>
<gene>
    <name evidence="1" type="ORF">ACFP1C_02665</name>
</gene>
<keyword evidence="2" id="KW-1185">Reference proteome</keyword>
<dbReference type="EMBL" id="JBHSSI010000022">
    <property type="protein sequence ID" value="MFC6259838.1"/>
    <property type="molecule type" value="Genomic_DNA"/>
</dbReference>
<name>A0ABW1TGD7_9LACO</name>
<sequence length="61" mass="6142">MLDVQNVNTYISHKKIVADATFSLQPGSITGLIGPNGAGGGFCPRVLLGGPLAFGASATHC</sequence>
<dbReference type="SUPFAM" id="SSF52540">
    <property type="entry name" value="P-loop containing nucleoside triphosphate hydrolases"/>
    <property type="match status" value="1"/>
</dbReference>
<protein>
    <submittedName>
        <fullName evidence="1">Uncharacterized protein</fullName>
    </submittedName>
</protein>
<organism evidence="1 2">
    <name type="scientific">Levilactobacillus fujinensis</name>
    <dbReference type="NCBI Taxonomy" id="2486024"/>
    <lineage>
        <taxon>Bacteria</taxon>
        <taxon>Bacillati</taxon>
        <taxon>Bacillota</taxon>
        <taxon>Bacilli</taxon>
        <taxon>Lactobacillales</taxon>
        <taxon>Lactobacillaceae</taxon>
        <taxon>Levilactobacillus</taxon>
    </lineage>
</organism>
<comment type="caution">
    <text evidence="1">The sequence shown here is derived from an EMBL/GenBank/DDBJ whole genome shotgun (WGS) entry which is preliminary data.</text>
</comment>
<evidence type="ECO:0000313" key="2">
    <source>
        <dbReference type="Proteomes" id="UP001596283"/>
    </source>
</evidence>
<reference evidence="2" key="1">
    <citation type="journal article" date="2019" name="Int. J. Syst. Evol. Microbiol.">
        <title>The Global Catalogue of Microorganisms (GCM) 10K type strain sequencing project: providing services to taxonomists for standard genome sequencing and annotation.</title>
        <authorList>
            <consortium name="The Broad Institute Genomics Platform"/>
            <consortium name="The Broad Institute Genome Sequencing Center for Infectious Disease"/>
            <person name="Wu L."/>
            <person name="Ma J."/>
        </authorList>
    </citation>
    <scope>NUCLEOTIDE SEQUENCE [LARGE SCALE GENOMIC DNA]</scope>
    <source>
        <strain evidence="2">CCM 8908</strain>
    </source>
</reference>
<dbReference type="Proteomes" id="UP001596283">
    <property type="component" value="Unassembled WGS sequence"/>
</dbReference>
<dbReference type="InterPro" id="IPR027417">
    <property type="entry name" value="P-loop_NTPase"/>
</dbReference>
<dbReference type="Gene3D" id="3.40.50.300">
    <property type="entry name" value="P-loop containing nucleotide triphosphate hydrolases"/>
    <property type="match status" value="1"/>
</dbReference>